<evidence type="ECO:0000313" key="4">
    <source>
        <dbReference type="Proteomes" id="UP000268014"/>
    </source>
</evidence>
<proteinExistence type="predicted"/>
<feature type="transmembrane region" description="Helical" evidence="1">
    <location>
        <begin position="109"/>
        <end position="133"/>
    </location>
</feature>
<evidence type="ECO:0000313" key="3">
    <source>
        <dbReference type="EMBL" id="VDO61241.1"/>
    </source>
</evidence>
<keyword evidence="4" id="KW-1185">Reference proteome</keyword>
<feature type="signal peptide" evidence="2">
    <location>
        <begin position="1"/>
        <end position="21"/>
    </location>
</feature>
<keyword evidence="1" id="KW-0812">Transmembrane</keyword>
<name>A0A0N4WXY3_HAEPC</name>
<feature type="chain" id="PRO_5043124243" evidence="2">
    <location>
        <begin position="22"/>
        <end position="137"/>
    </location>
</feature>
<sequence length="137" mass="15121">MLLWWLAAAAAALASAAAVLAQDHQVLLHGHDCPERCTTVCQEPQCEHTVLDQCGCCPVGDVRFLLNFSSHLFQYRNIRLLSKSHGHIGSSRGRLLKIFGVFHLHRTKIFFPLTSSAGSFILHITAVVAYVAYYGIS</sequence>
<keyword evidence="1" id="KW-0472">Membrane</keyword>
<dbReference type="Proteomes" id="UP000268014">
    <property type="component" value="Unassembled WGS sequence"/>
</dbReference>
<organism evidence="5">
    <name type="scientific">Haemonchus placei</name>
    <name type="common">Barber's pole worm</name>
    <dbReference type="NCBI Taxonomy" id="6290"/>
    <lineage>
        <taxon>Eukaryota</taxon>
        <taxon>Metazoa</taxon>
        <taxon>Ecdysozoa</taxon>
        <taxon>Nematoda</taxon>
        <taxon>Chromadorea</taxon>
        <taxon>Rhabditida</taxon>
        <taxon>Rhabditina</taxon>
        <taxon>Rhabditomorpha</taxon>
        <taxon>Strongyloidea</taxon>
        <taxon>Trichostrongylidae</taxon>
        <taxon>Haemonchus</taxon>
    </lineage>
</organism>
<dbReference type="WBParaSite" id="HPLM_0001670001-mRNA-1">
    <property type="protein sequence ID" value="HPLM_0001670001-mRNA-1"/>
    <property type="gene ID" value="HPLM_0001670001"/>
</dbReference>
<evidence type="ECO:0000256" key="2">
    <source>
        <dbReference type="SAM" id="SignalP"/>
    </source>
</evidence>
<reference evidence="3 4" key="2">
    <citation type="submission" date="2018-11" db="EMBL/GenBank/DDBJ databases">
        <authorList>
            <consortium name="Pathogen Informatics"/>
        </authorList>
    </citation>
    <scope>NUCLEOTIDE SEQUENCE [LARGE SCALE GENOMIC DNA]</scope>
    <source>
        <strain evidence="3 4">MHpl1</strain>
    </source>
</reference>
<keyword evidence="2" id="KW-0732">Signal</keyword>
<protein>
    <submittedName>
        <fullName evidence="5">Secreted protein</fullName>
    </submittedName>
</protein>
<evidence type="ECO:0000313" key="5">
    <source>
        <dbReference type="WBParaSite" id="HPLM_0001670001-mRNA-1"/>
    </source>
</evidence>
<gene>
    <name evidence="3" type="ORF">HPLM_LOCUS16692</name>
</gene>
<accession>A0A0N4WXY3</accession>
<dbReference type="OrthoDB" id="10452379at2759"/>
<keyword evidence="1" id="KW-1133">Transmembrane helix</keyword>
<reference evidence="5" key="1">
    <citation type="submission" date="2017-02" db="UniProtKB">
        <authorList>
            <consortium name="WormBaseParasite"/>
        </authorList>
    </citation>
    <scope>IDENTIFICATION</scope>
</reference>
<dbReference type="AlphaFoldDB" id="A0A0N4WXY3"/>
<dbReference type="EMBL" id="UZAF01019540">
    <property type="protein sequence ID" value="VDO61241.1"/>
    <property type="molecule type" value="Genomic_DNA"/>
</dbReference>
<evidence type="ECO:0000256" key="1">
    <source>
        <dbReference type="SAM" id="Phobius"/>
    </source>
</evidence>